<evidence type="ECO:0000256" key="2">
    <source>
        <dbReference type="ARBA" id="ARBA00022475"/>
    </source>
</evidence>
<dbReference type="InterPro" id="IPR001915">
    <property type="entry name" value="Peptidase_M48"/>
</dbReference>
<evidence type="ECO:0000256" key="6">
    <source>
        <dbReference type="ARBA" id="ARBA00022801"/>
    </source>
</evidence>
<keyword evidence="8 12" id="KW-1133">Transmembrane helix</keyword>
<dbReference type="Proteomes" id="UP000484885">
    <property type="component" value="Unassembled WGS sequence"/>
</dbReference>
<feature type="transmembrane region" description="Helical" evidence="12">
    <location>
        <begin position="186"/>
        <end position="208"/>
    </location>
</feature>
<evidence type="ECO:0000256" key="12">
    <source>
        <dbReference type="SAM" id="Phobius"/>
    </source>
</evidence>
<keyword evidence="9" id="KW-0482">Metalloprotease</keyword>
<dbReference type="GO" id="GO:0006508">
    <property type="term" value="P:proteolysis"/>
    <property type="evidence" value="ECO:0007669"/>
    <property type="project" value="UniProtKB-KW"/>
</dbReference>
<keyword evidence="3" id="KW-0645">Protease</keyword>
<evidence type="ECO:0000256" key="7">
    <source>
        <dbReference type="ARBA" id="ARBA00022833"/>
    </source>
</evidence>
<dbReference type="RefSeq" id="WP_164210984.1">
    <property type="nucleotide sequence ID" value="NZ_JAAGSC010000040.1"/>
</dbReference>
<keyword evidence="10 12" id="KW-0472">Membrane</keyword>
<evidence type="ECO:0000256" key="4">
    <source>
        <dbReference type="ARBA" id="ARBA00022692"/>
    </source>
</evidence>
<dbReference type="PANTHER" id="PTHR43221">
    <property type="entry name" value="PROTEASE HTPX"/>
    <property type="match status" value="1"/>
</dbReference>
<keyword evidence="2" id="KW-1003">Cell membrane</keyword>
<keyword evidence="4 12" id="KW-0812">Transmembrane</keyword>
<name>A0A845UUS1_9GAMM</name>
<evidence type="ECO:0000256" key="5">
    <source>
        <dbReference type="ARBA" id="ARBA00022723"/>
    </source>
</evidence>
<feature type="compositionally biased region" description="Basic and acidic residues" evidence="11">
    <location>
        <begin position="342"/>
        <end position="351"/>
    </location>
</feature>
<feature type="transmembrane region" description="Helical" evidence="12">
    <location>
        <begin position="220"/>
        <end position="244"/>
    </location>
</feature>
<evidence type="ECO:0000256" key="9">
    <source>
        <dbReference type="ARBA" id="ARBA00023049"/>
    </source>
</evidence>
<evidence type="ECO:0000256" key="11">
    <source>
        <dbReference type="SAM" id="MobiDB-lite"/>
    </source>
</evidence>
<evidence type="ECO:0000256" key="8">
    <source>
        <dbReference type="ARBA" id="ARBA00022989"/>
    </source>
</evidence>
<reference evidence="14 15" key="1">
    <citation type="submission" date="2020-02" db="EMBL/GenBank/DDBJ databases">
        <authorList>
            <person name="Zhang X.-Y."/>
        </authorList>
    </citation>
    <scope>NUCLEOTIDE SEQUENCE [LARGE SCALE GENOMIC DNA]</scope>
    <source>
        <strain evidence="14 15">C33</strain>
    </source>
</reference>
<dbReference type="InterPro" id="IPR050083">
    <property type="entry name" value="HtpX_protease"/>
</dbReference>
<evidence type="ECO:0000313" key="14">
    <source>
        <dbReference type="EMBL" id="NDY95583.1"/>
    </source>
</evidence>
<dbReference type="GO" id="GO:0046872">
    <property type="term" value="F:metal ion binding"/>
    <property type="evidence" value="ECO:0007669"/>
    <property type="project" value="UniProtKB-KW"/>
</dbReference>
<feature type="domain" description="Peptidase M48" evidence="13">
    <location>
        <begin position="110"/>
        <end position="321"/>
    </location>
</feature>
<protein>
    <submittedName>
        <fullName evidence="14">M48 family metallopeptidase</fullName>
    </submittedName>
</protein>
<evidence type="ECO:0000256" key="1">
    <source>
        <dbReference type="ARBA" id="ARBA00001947"/>
    </source>
</evidence>
<sequence length="646" mass="69810">MNFFEHQDRARRQSRFLIFLFALAVAAVILAVNVVLLASLGVSNATSAATGAGFLRANAGLILGSSLVTGAVIGLASLYRTLQLRAGGGEIARSLGGTAIDPATTDPLRRRLYNVVEEMAIASGVPVPEVFVLEHEQGINAFAAGFSPTDAAVAVTRGTLEHLDRDELQGVVAHEFSHIFNGDMRLNIRLIGFLFGILILAIIGRRLLFSARFARDSRNAAPAVMMGLVVVLIGYVGLFFGRWIKAAVSRRREFLADASAVQFTRHPEGMAGALKKIGALYASSFMTTDAEEIGHMLFARGMGRQMFATHPPLEERIRAIDPDFHPSEFKALAASLDRHAQARRAEAEQAAEKSPGPAGGPGGLPLDPDHLAEAIGQPDLQQIFLAAALTAAMPSALERAAHSDEWAQEVICFLLLSAETEIRERQLLLIARSLGSESERQVSILWQEGQALNRAQRLPLLEMAFPGLRRRPHKELIGLMGLIDELISADGHVDVFEYSLARLTSAQILELMHPDRARPGGSKTLAGMNTEVAQVMGLLALHGHPDSPEAALSAFQAGMKGLADAAPERLPEMDGWPERLDSALRRLDKLRPKAKQALVAGLARCALHDEHVVQQELELLRVIGGLLHVPLPLLAGRSEETVSRRG</sequence>
<dbReference type="AlphaFoldDB" id="A0A845UUS1"/>
<feature type="transmembrane region" description="Helical" evidence="12">
    <location>
        <begin position="16"/>
        <end position="39"/>
    </location>
</feature>
<evidence type="ECO:0000256" key="10">
    <source>
        <dbReference type="ARBA" id="ARBA00023136"/>
    </source>
</evidence>
<keyword evidence="7" id="KW-0862">Zinc</keyword>
<accession>A0A845UUS1</accession>
<comment type="cofactor">
    <cofactor evidence="1">
        <name>Zn(2+)</name>
        <dbReference type="ChEBI" id="CHEBI:29105"/>
    </cofactor>
</comment>
<dbReference type="Pfam" id="PF01435">
    <property type="entry name" value="Peptidase_M48"/>
    <property type="match status" value="1"/>
</dbReference>
<dbReference type="PANTHER" id="PTHR43221:SF2">
    <property type="entry name" value="PROTEASE HTPX HOMOLOG"/>
    <property type="match status" value="1"/>
</dbReference>
<comment type="caution">
    <text evidence="14">The sequence shown here is derived from an EMBL/GenBank/DDBJ whole genome shotgun (WGS) entry which is preliminary data.</text>
</comment>
<feature type="region of interest" description="Disordered" evidence="11">
    <location>
        <begin position="342"/>
        <end position="371"/>
    </location>
</feature>
<dbReference type="Gene3D" id="3.30.2010.10">
    <property type="entry name" value="Metalloproteases ('zincins'), catalytic domain"/>
    <property type="match status" value="1"/>
</dbReference>
<dbReference type="GO" id="GO:0004222">
    <property type="term" value="F:metalloendopeptidase activity"/>
    <property type="evidence" value="ECO:0007669"/>
    <property type="project" value="InterPro"/>
</dbReference>
<evidence type="ECO:0000256" key="3">
    <source>
        <dbReference type="ARBA" id="ARBA00022670"/>
    </source>
</evidence>
<evidence type="ECO:0000259" key="13">
    <source>
        <dbReference type="Pfam" id="PF01435"/>
    </source>
</evidence>
<dbReference type="CDD" id="cd07340">
    <property type="entry name" value="M48B_Htpx_like"/>
    <property type="match status" value="1"/>
</dbReference>
<keyword evidence="5" id="KW-0479">Metal-binding</keyword>
<keyword evidence="6" id="KW-0378">Hydrolase</keyword>
<keyword evidence="15" id="KW-1185">Reference proteome</keyword>
<dbReference type="EMBL" id="JAAGSC010000040">
    <property type="protein sequence ID" value="NDY95583.1"/>
    <property type="molecule type" value="Genomic_DNA"/>
</dbReference>
<proteinExistence type="predicted"/>
<evidence type="ECO:0000313" key="15">
    <source>
        <dbReference type="Proteomes" id="UP000484885"/>
    </source>
</evidence>
<organism evidence="14 15">
    <name type="scientific">Wenzhouxiangella limi</name>
    <dbReference type="NCBI Taxonomy" id="2707351"/>
    <lineage>
        <taxon>Bacteria</taxon>
        <taxon>Pseudomonadati</taxon>
        <taxon>Pseudomonadota</taxon>
        <taxon>Gammaproteobacteria</taxon>
        <taxon>Chromatiales</taxon>
        <taxon>Wenzhouxiangellaceae</taxon>
        <taxon>Wenzhouxiangella</taxon>
    </lineage>
</organism>
<feature type="transmembrane region" description="Helical" evidence="12">
    <location>
        <begin position="59"/>
        <end position="79"/>
    </location>
</feature>
<gene>
    <name evidence="14" type="ORF">G3I74_07580</name>
</gene>